<evidence type="ECO:0000256" key="4">
    <source>
        <dbReference type="ARBA" id="ARBA00023163"/>
    </source>
</evidence>
<dbReference type="InterPro" id="IPR039538">
    <property type="entry name" value="BetI_C"/>
</dbReference>
<evidence type="ECO:0000256" key="5">
    <source>
        <dbReference type="PROSITE-ProRule" id="PRU00335"/>
    </source>
</evidence>
<dbReference type="SUPFAM" id="SSF46689">
    <property type="entry name" value="Homeodomain-like"/>
    <property type="match status" value="1"/>
</dbReference>
<proteinExistence type="predicted"/>
<keyword evidence="3 5" id="KW-0238">DNA-binding</keyword>
<reference evidence="7 8" key="1">
    <citation type="submission" date="2022-10" db="EMBL/GenBank/DDBJ databases">
        <title>Defluviimonas sp. nov., isolated from ocean surface water.</title>
        <authorList>
            <person name="He W."/>
            <person name="Wang L."/>
            <person name="Zhang D.-F."/>
        </authorList>
    </citation>
    <scope>NUCLEOTIDE SEQUENCE [LARGE SCALE GENOMIC DNA]</scope>
    <source>
        <strain evidence="7 8">WL0002</strain>
    </source>
</reference>
<dbReference type="PROSITE" id="PS50977">
    <property type="entry name" value="HTH_TETR_2"/>
    <property type="match status" value="1"/>
</dbReference>
<dbReference type="Pfam" id="PF00440">
    <property type="entry name" value="TetR_N"/>
    <property type="match status" value="1"/>
</dbReference>
<accession>A0ABT2Z7L2</accession>
<dbReference type="InterPro" id="IPR036271">
    <property type="entry name" value="Tet_transcr_reg_TetR-rel_C_sf"/>
</dbReference>
<sequence length="201" mass="22067">MNTNARAPRFNRLTSTERRADLIEAGLTCMARGGIQEFTVDRICAEAGVSRGLITHHFGSMSALLTAVYAKKYDDATSLRRAPAPGESQLSALLDALLSPEVFNRESYSIWLTLWGQICINEEMRAEHRAQYAVYVSDVAAAIDDVASRNGRIVDARMLARTLIPLLDGLGIQHAIDPDSMPLLNARSACRTLLEPHLGPF</sequence>
<dbReference type="RefSeq" id="WP_263732749.1">
    <property type="nucleotide sequence ID" value="NZ_JAOWKY010000001.1"/>
</dbReference>
<keyword evidence="2" id="KW-0805">Transcription regulation</keyword>
<keyword evidence="4" id="KW-0804">Transcription</keyword>
<dbReference type="InterPro" id="IPR050109">
    <property type="entry name" value="HTH-type_TetR-like_transc_reg"/>
</dbReference>
<name>A0ABT2Z7L2_9RHOB</name>
<dbReference type="PROSITE" id="PS01081">
    <property type="entry name" value="HTH_TETR_1"/>
    <property type="match status" value="1"/>
</dbReference>
<feature type="domain" description="HTH tetR-type" evidence="6">
    <location>
        <begin position="16"/>
        <end position="76"/>
    </location>
</feature>
<dbReference type="SUPFAM" id="SSF48498">
    <property type="entry name" value="Tetracyclin repressor-like, C-terminal domain"/>
    <property type="match status" value="1"/>
</dbReference>
<evidence type="ECO:0000313" key="8">
    <source>
        <dbReference type="Proteomes" id="UP001652542"/>
    </source>
</evidence>
<feature type="DNA-binding region" description="H-T-H motif" evidence="5">
    <location>
        <begin position="39"/>
        <end position="58"/>
    </location>
</feature>
<evidence type="ECO:0000256" key="2">
    <source>
        <dbReference type="ARBA" id="ARBA00023015"/>
    </source>
</evidence>
<evidence type="ECO:0000256" key="3">
    <source>
        <dbReference type="ARBA" id="ARBA00023125"/>
    </source>
</evidence>
<protein>
    <submittedName>
        <fullName evidence="7">TetR/AcrR family transcriptional regulator</fullName>
    </submittedName>
</protein>
<dbReference type="InterPro" id="IPR023772">
    <property type="entry name" value="DNA-bd_HTH_TetR-type_CS"/>
</dbReference>
<comment type="caution">
    <text evidence="7">The sequence shown here is derived from an EMBL/GenBank/DDBJ whole genome shotgun (WGS) entry which is preliminary data.</text>
</comment>
<evidence type="ECO:0000256" key="1">
    <source>
        <dbReference type="ARBA" id="ARBA00022491"/>
    </source>
</evidence>
<dbReference type="Gene3D" id="1.10.357.10">
    <property type="entry name" value="Tetracycline Repressor, domain 2"/>
    <property type="match status" value="1"/>
</dbReference>
<keyword evidence="1" id="KW-0678">Repressor</keyword>
<evidence type="ECO:0000259" key="6">
    <source>
        <dbReference type="PROSITE" id="PS50977"/>
    </source>
</evidence>
<gene>
    <name evidence="7" type="ORF">OEW28_00370</name>
</gene>
<keyword evidence="8" id="KW-1185">Reference proteome</keyword>
<evidence type="ECO:0000313" key="7">
    <source>
        <dbReference type="EMBL" id="MCV2867077.1"/>
    </source>
</evidence>
<organism evidence="7 8">
    <name type="scientific">Albidovulum marisflavi</name>
    <dbReference type="NCBI Taxonomy" id="2984159"/>
    <lineage>
        <taxon>Bacteria</taxon>
        <taxon>Pseudomonadati</taxon>
        <taxon>Pseudomonadota</taxon>
        <taxon>Alphaproteobacteria</taxon>
        <taxon>Rhodobacterales</taxon>
        <taxon>Paracoccaceae</taxon>
        <taxon>Albidovulum</taxon>
    </lineage>
</organism>
<dbReference type="Pfam" id="PF13977">
    <property type="entry name" value="TetR_C_6"/>
    <property type="match status" value="1"/>
</dbReference>
<dbReference type="PANTHER" id="PTHR30055:SF228">
    <property type="entry name" value="TRANSCRIPTIONAL REGULATOR-RELATED"/>
    <property type="match status" value="1"/>
</dbReference>
<dbReference type="EMBL" id="JAOWKY010000001">
    <property type="protein sequence ID" value="MCV2867077.1"/>
    <property type="molecule type" value="Genomic_DNA"/>
</dbReference>
<dbReference type="InterPro" id="IPR001647">
    <property type="entry name" value="HTH_TetR"/>
</dbReference>
<dbReference type="PANTHER" id="PTHR30055">
    <property type="entry name" value="HTH-TYPE TRANSCRIPTIONAL REGULATOR RUTR"/>
    <property type="match status" value="1"/>
</dbReference>
<dbReference type="Proteomes" id="UP001652542">
    <property type="component" value="Unassembled WGS sequence"/>
</dbReference>
<dbReference type="InterPro" id="IPR009057">
    <property type="entry name" value="Homeodomain-like_sf"/>
</dbReference>